<dbReference type="AlphaFoldDB" id="A0A212K6L9"/>
<protein>
    <submittedName>
        <fullName evidence="2">Uncharacterized protein</fullName>
    </submittedName>
</protein>
<evidence type="ECO:0000256" key="1">
    <source>
        <dbReference type="SAM" id="MobiDB-lite"/>
    </source>
</evidence>
<accession>A0A212K6L9</accession>
<name>A0A212K6L9_9BACT</name>
<organism evidence="2">
    <name type="scientific">uncultured Desulfovibrio sp</name>
    <dbReference type="NCBI Taxonomy" id="167968"/>
    <lineage>
        <taxon>Bacteria</taxon>
        <taxon>Pseudomonadati</taxon>
        <taxon>Thermodesulfobacteriota</taxon>
        <taxon>Desulfovibrionia</taxon>
        <taxon>Desulfovibrionales</taxon>
        <taxon>Desulfovibrionaceae</taxon>
        <taxon>Desulfovibrio</taxon>
        <taxon>environmental samples</taxon>
    </lineage>
</organism>
<feature type="region of interest" description="Disordered" evidence="1">
    <location>
        <begin position="1"/>
        <end position="46"/>
    </location>
</feature>
<dbReference type="EMBL" id="FLUP01000001">
    <property type="protein sequence ID" value="SBW07292.1"/>
    <property type="molecule type" value="Genomic_DNA"/>
</dbReference>
<reference evidence="2" key="1">
    <citation type="submission" date="2016-04" db="EMBL/GenBank/DDBJ databases">
        <authorList>
            <person name="Evans L.H."/>
            <person name="Alamgir A."/>
            <person name="Owens N."/>
            <person name="Weber N.D."/>
            <person name="Virtaneva K."/>
            <person name="Barbian K."/>
            <person name="Babar A."/>
            <person name="Rosenke K."/>
        </authorList>
    </citation>
    <scope>NUCLEOTIDE SEQUENCE</scope>
    <source>
        <strain evidence="2">92-2</strain>
    </source>
</reference>
<sequence length="102" mass="10835">MAKKTENVPQSEDKQPDGAGAATVVTAADLGPDEGDGANSGEKSAALESMDELAARFRVPQWQQAALVRFMGWAPGKRVSAQEYETALDALLSRRMGGGRKE</sequence>
<gene>
    <name evidence="2" type="ORF">KM92DES2_12315</name>
</gene>
<evidence type="ECO:0000313" key="2">
    <source>
        <dbReference type="EMBL" id="SBW07292.1"/>
    </source>
</evidence>
<dbReference type="RefSeq" id="WP_296936480.1">
    <property type="nucleotide sequence ID" value="NZ_LT598928.1"/>
</dbReference>
<feature type="compositionally biased region" description="Low complexity" evidence="1">
    <location>
        <begin position="17"/>
        <end position="29"/>
    </location>
</feature>
<proteinExistence type="predicted"/>
<feature type="compositionally biased region" description="Basic and acidic residues" evidence="1">
    <location>
        <begin position="1"/>
        <end position="16"/>
    </location>
</feature>